<accession>S8EE92</accession>
<dbReference type="GO" id="GO:0006629">
    <property type="term" value="P:lipid metabolic process"/>
    <property type="evidence" value="ECO:0007669"/>
    <property type="project" value="InterPro"/>
</dbReference>
<dbReference type="InParanoid" id="S8EE92"/>
<evidence type="ECO:0000256" key="1">
    <source>
        <dbReference type="SAM" id="SignalP"/>
    </source>
</evidence>
<proteinExistence type="predicted"/>
<dbReference type="InterPro" id="IPR017946">
    <property type="entry name" value="PLC-like_Pdiesterase_TIM-brl"/>
</dbReference>
<keyword evidence="1" id="KW-0732">Signal</keyword>
<feature type="chain" id="PRO_5004550246" description="PLC-like phosphodiesterase" evidence="1">
    <location>
        <begin position="25"/>
        <end position="366"/>
    </location>
</feature>
<dbReference type="InterPro" id="IPR051057">
    <property type="entry name" value="PI-PLC_domain"/>
</dbReference>
<organism evidence="2 3">
    <name type="scientific">Fomitopsis schrenkii</name>
    <name type="common">Brown rot fungus</name>
    <dbReference type="NCBI Taxonomy" id="2126942"/>
    <lineage>
        <taxon>Eukaryota</taxon>
        <taxon>Fungi</taxon>
        <taxon>Dikarya</taxon>
        <taxon>Basidiomycota</taxon>
        <taxon>Agaricomycotina</taxon>
        <taxon>Agaricomycetes</taxon>
        <taxon>Polyporales</taxon>
        <taxon>Fomitopsis</taxon>
    </lineage>
</organism>
<evidence type="ECO:0000313" key="3">
    <source>
        <dbReference type="Proteomes" id="UP000015241"/>
    </source>
</evidence>
<dbReference type="Proteomes" id="UP000015241">
    <property type="component" value="Unassembled WGS sequence"/>
</dbReference>
<dbReference type="GO" id="GO:0008081">
    <property type="term" value="F:phosphoric diester hydrolase activity"/>
    <property type="evidence" value="ECO:0007669"/>
    <property type="project" value="InterPro"/>
</dbReference>
<evidence type="ECO:0008006" key="4">
    <source>
        <dbReference type="Google" id="ProtNLM"/>
    </source>
</evidence>
<dbReference type="HOGENOM" id="CLU_037358_2_0_1"/>
<keyword evidence="3" id="KW-1185">Reference proteome</keyword>
<reference evidence="2 3" key="1">
    <citation type="journal article" date="2012" name="Science">
        <title>The Paleozoic origin of enzymatic lignin decomposition reconstructed from 31 fungal genomes.</title>
        <authorList>
            <person name="Floudas D."/>
            <person name="Binder M."/>
            <person name="Riley R."/>
            <person name="Barry K."/>
            <person name="Blanchette R.A."/>
            <person name="Henrissat B."/>
            <person name="Martinez A.T."/>
            <person name="Otillar R."/>
            <person name="Spatafora J.W."/>
            <person name="Yadav J.S."/>
            <person name="Aerts A."/>
            <person name="Benoit I."/>
            <person name="Boyd A."/>
            <person name="Carlson A."/>
            <person name="Copeland A."/>
            <person name="Coutinho P.M."/>
            <person name="de Vries R.P."/>
            <person name="Ferreira P."/>
            <person name="Findley K."/>
            <person name="Foster B."/>
            <person name="Gaskell J."/>
            <person name="Glotzer D."/>
            <person name="Gorecki P."/>
            <person name="Heitman J."/>
            <person name="Hesse C."/>
            <person name="Hori C."/>
            <person name="Igarashi K."/>
            <person name="Jurgens J.A."/>
            <person name="Kallen N."/>
            <person name="Kersten P."/>
            <person name="Kohler A."/>
            <person name="Kuees U."/>
            <person name="Kumar T.K.A."/>
            <person name="Kuo A."/>
            <person name="LaButti K."/>
            <person name="Larrondo L.F."/>
            <person name="Lindquist E."/>
            <person name="Ling A."/>
            <person name="Lombard V."/>
            <person name="Lucas S."/>
            <person name="Lundell T."/>
            <person name="Martin R."/>
            <person name="McLaughlin D.J."/>
            <person name="Morgenstern I."/>
            <person name="Morin E."/>
            <person name="Murat C."/>
            <person name="Nagy L.G."/>
            <person name="Nolan M."/>
            <person name="Ohm R.A."/>
            <person name="Patyshakuliyeva A."/>
            <person name="Rokas A."/>
            <person name="Ruiz-Duenas F.J."/>
            <person name="Sabat G."/>
            <person name="Salamov A."/>
            <person name="Samejima M."/>
            <person name="Schmutz J."/>
            <person name="Slot J.C."/>
            <person name="St John F."/>
            <person name="Stenlid J."/>
            <person name="Sun H."/>
            <person name="Sun S."/>
            <person name="Syed K."/>
            <person name="Tsang A."/>
            <person name="Wiebenga A."/>
            <person name="Young D."/>
            <person name="Pisabarro A."/>
            <person name="Eastwood D.C."/>
            <person name="Martin F."/>
            <person name="Cullen D."/>
            <person name="Grigoriev I.V."/>
            <person name="Hibbett D.S."/>
        </authorList>
    </citation>
    <scope>NUCLEOTIDE SEQUENCE</scope>
    <source>
        <strain evidence="3">FP-58527</strain>
    </source>
</reference>
<dbReference type="Gene3D" id="3.20.20.190">
    <property type="entry name" value="Phosphatidylinositol (PI) phosphodiesterase"/>
    <property type="match status" value="1"/>
</dbReference>
<feature type="signal peptide" evidence="1">
    <location>
        <begin position="1"/>
        <end position="24"/>
    </location>
</feature>
<dbReference type="eggNOG" id="ENOG502RUV2">
    <property type="taxonomic scope" value="Eukaryota"/>
</dbReference>
<dbReference type="Pfam" id="PF26146">
    <property type="entry name" value="PI-PLC_X"/>
    <property type="match status" value="1"/>
</dbReference>
<dbReference type="PANTHER" id="PTHR13593:SF140">
    <property type="entry name" value="PLC-LIKE PHOSPHODIESTERASE"/>
    <property type="match status" value="1"/>
</dbReference>
<name>S8EE92_FOMSC</name>
<evidence type="ECO:0000313" key="2">
    <source>
        <dbReference type="EMBL" id="EPT01559.1"/>
    </source>
</evidence>
<protein>
    <recommendedName>
        <fullName evidence="4">PLC-like phosphodiesterase</fullName>
    </recommendedName>
</protein>
<dbReference type="PANTHER" id="PTHR13593">
    <property type="match status" value="1"/>
</dbReference>
<gene>
    <name evidence="2" type="ORF">FOMPIDRAFT_1023237</name>
</gene>
<dbReference type="AlphaFoldDB" id="S8EE92"/>
<dbReference type="EMBL" id="KE504141">
    <property type="protein sequence ID" value="EPT01559.1"/>
    <property type="molecule type" value="Genomic_DNA"/>
</dbReference>
<dbReference type="SUPFAM" id="SSF51695">
    <property type="entry name" value="PLC-like phosphodiesterases"/>
    <property type="match status" value="1"/>
</dbReference>
<sequence>MLLSAGRLTQVVAALVLSPAFVHATAVRRASVCNGYSELCDRSFGNVSFVGAHDSYAISSISPAANQDVNITKQLNDGIRMLQMQTHNEDGTIELCHTSCLLYDGGSLQDYLSTVKTWMDANPTEVISLLIVNSADNFSPAQYDTVFKAVGLDTLAYSPPSASLTYSQWPTLGDLIDKGTRLVVFLTTQADYNSVPYLIDEFSNIWETAYDVTTTDFDCNVNRTSGDTSQQMYLINHFLDDDILGILIPDKADADQTNAVSGTGSLGAQVTECAGEYGRNPNFMLVDFYEYGGGSVFEVAATANGVPYTPPSNIAKPVTSSASGTSTSTATTSASGGAVGFDVQAAHLFAVATIAGGFLLGALNVV</sequence>
<dbReference type="OrthoDB" id="7984201at2759"/>
<dbReference type="STRING" id="743788.S8EE92"/>